<dbReference type="Pfam" id="PF00557">
    <property type="entry name" value="Peptidase_M24"/>
    <property type="match status" value="1"/>
</dbReference>
<reference evidence="4" key="1">
    <citation type="journal article" date="2014" name="Front. Microbiol.">
        <title>High frequency of phylogenetically diverse reductive dehalogenase-homologous genes in deep subseafloor sedimentary metagenomes.</title>
        <authorList>
            <person name="Kawai M."/>
            <person name="Futagami T."/>
            <person name="Toyoda A."/>
            <person name="Takaki Y."/>
            <person name="Nishi S."/>
            <person name="Hori S."/>
            <person name="Arai W."/>
            <person name="Tsubouchi T."/>
            <person name="Morono Y."/>
            <person name="Uchiyama I."/>
            <person name="Ito T."/>
            <person name="Fujiyama A."/>
            <person name="Inagaki F."/>
            <person name="Takami H."/>
        </authorList>
    </citation>
    <scope>NUCLEOTIDE SEQUENCE</scope>
    <source>
        <strain evidence="4">Expedition CK06-06</strain>
    </source>
</reference>
<name>X0U9D6_9ZZZZ</name>
<dbReference type="GO" id="GO:0046872">
    <property type="term" value="F:metal ion binding"/>
    <property type="evidence" value="ECO:0007669"/>
    <property type="project" value="UniProtKB-KW"/>
</dbReference>
<organism evidence="4">
    <name type="scientific">marine sediment metagenome</name>
    <dbReference type="NCBI Taxonomy" id="412755"/>
    <lineage>
        <taxon>unclassified sequences</taxon>
        <taxon>metagenomes</taxon>
        <taxon>ecological metagenomes</taxon>
    </lineage>
</organism>
<proteinExistence type="predicted"/>
<evidence type="ECO:0000259" key="3">
    <source>
        <dbReference type="Pfam" id="PF00557"/>
    </source>
</evidence>
<dbReference type="InterPro" id="IPR050659">
    <property type="entry name" value="Peptidase_M24B"/>
</dbReference>
<evidence type="ECO:0000256" key="1">
    <source>
        <dbReference type="ARBA" id="ARBA00022723"/>
    </source>
</evidence>
<dbReference type="PROSITE" id="PS00491">
    <property type="entry name" value="PROLINE_PEPTIDASE"/>
    <property type="match status" value="1"/>
</dbReference>
<sequence length="191" mass="20709">YIREHGGEGVSFEIIVAAGPWSAMPHAYPRDERIQEGQPIIIDMGVRLGGYCSDLSRTLFLGQPDEQFDKIYDIVLTAQLTAEALIRKDMTGEQAHLLAHNVIAETGYGESFGHGLGHGVGLQIHETPRLARASKDVLADGMVFTIEPGVYISGWGGVRIEDMVVLDDGRTRVLTKAPKLSVVPSAQQSGN</sequence>
<comment type="caution">
    <text evidence="4">The sequence shown here is derived from an EMBL/GenBank/DDBJ whole genome shotgun (WGS) entry which is preliminary data.</text>
</comment>
<evidence type="ECO:0000313" key="4">
    <source>
        <dbReference type="EMBL" id="GAG02165.1"/>
    </source>
</evidence>
<dbReference type="InterPro" id="IPR000994">
    <property type="entry name" value="Pept_M24"/>
</dbReference>
<feature type="domain" description="Peptidase M24" evidence="3">
    <location>
        <begin position="2"/>
        <end position="166"/>
    </location>
</feature>
<accession>X0U9D6</accession>
<feature type="non-terminal residue" evidence="4">
    <location>
        <position position="1"/>
    </location>
</feature>
<protein>
    <recommendedName>
        <fullName evidence="3">Peptidase M24 domain-containing protein</fullName>
    </recommendedName>
</protein>
<dbReference type="InterPro" id="IPR001714">
    <property type="entry name" value="Pept_M24_MAP"/>
</dbReference>
<gene>
    <name evidence="4" type="ORF">S01H1_41871</name>
</gene>
<evidence type="ECO:0000256" key="2">
    <source>
        <dbReference type="ARBA" id="ARBA00022801"/>
    </source>
</evidence>
<dbReference type="SUPFAM" id="SSF55920">
    <property type="entry name" value="Creatinase/aminopeptidase"/>
    <property type="match status" value="1"/>
</dbReference>
<dbReference type="EMBL" id="BARS01026579">
    <property type="protein sequence ID" value="GAG02165.1"/>
    <property type="molecule type" value="Genomic_DNA"/>
</dbReference>
<dbReference type="AlphaFoldDB" id="X0U9D6"/>
<keyword evidence="1" id="KW-0479">Metal-binding</keyword>
<dbReference type="InterPro" id="IPR001131">
    <property type="entry name" value="Peptidase_M24B_aminopep-P_CS"/>
</dbReference>
<dbReference type="InterPro" id="IPR036005">
    <property type="entry name" value="Creatinase/aminopeptidase-like"/>
</dbReference>
<keyword evidence="2" id="KW-0378">Hydrolase</keyword>
<dbReference type="GO" id="GO:0016787">
    <property type="term" value="F:hydrolase activity"/>
    <property type="evidence" value="ECO:0007669"/>
    <property type="project" value="UniProtKB-KW"/>
</dbReference>
<dbReference type="Gene3D" id="3.90.230.10">
    <property type="entry name" value="Creatinase/methionine aminopeptidase superfamily"/>
    <property type="match status" value="1"/>
</dbReference>
<dbReference type="PRINTS" id="PR00599">
    <property type="entry name" value="MAPEPTIDASE"/>
</dbReference>
<dbReference type="PANTHER" id="PTHR46112:SF8">
    <property type="entry name" value="CYTOPLASMIC PEPTIDASE PEPQ-RELATED"/>
    <property type="match status" value="1"/>
</dbReference>
<dbReference type="PANTHER" id="PTHR46112">
    <property type="entry name" value="AMINOPEPTIDASE"/>
    <property type="match status" value="1"/>
</dbReference>